<dbReference type="SUPFAM" id="SSF56935">
    <property type="entry name" value="Porins"/>
    <property type="match status" value="1"/>
</dbReference>
<keyword evidence="2" id="KW-1185">Reference proteome</keyword>
<evidence type="ECO:0000313" key="1">
    <source>
        <dbReference type="EMBL" id="TVM19492.1"/>
    </source>
</evidence>
<dbReference type="AlphaFoldDB" id="A0A7M3MIH3"/>
<dbReference type="OrthoDB" id="5413545at2"/>
<dbReference type="RefSeq" id="WP_144301851.1">
    <property type="nucleotide sequence ID" value="NZ_QMIE01000002.1"/>
</dbReference>
<organism evidence="1 2">
    <name type="scientific">Oceanidesulfovibrio indonesiensis</name>
    <dbReference type="NCBI Taxonomy" id="54767"/>
    <lineage>
        <taxon>Bacteria</taxon>
        <taxon>Pseudomonadati</taxon>
        <taxon>Thermodesulfobacteriota</taxon>
        <taxon>Desulfovibrionia</taxon>
        <taxon>Desulfovibrionales</taxon>
        <taxon>Desulfovibrionaceae</taxon>
        <taxon>Oceanidesulfovibrio</taxon>
    </lineage>
</organism>
<dbReference type="Pfam" id="PF10082">
    <property type="entry name" value="BBP2_2"/>
    <property type="match status" value="1"/>
</dbReference>
<reference evidence="1 2" key="1">
    <citation type="submission" date="2018-06" db="EMBL/GenBank/DDBJ databases">
        <title>Complete genome of Desulfovibrio indonesiensis P37SLT.</title>
        <authorList>
            <person name="Crispim J.S."/>
            <person name="Vidigal P.M.P."/>
            <person name="Silva L.C.F."/>
            <person name="Laguardia C.N."/>
            <person name="Araujo L.C."/>
            <person name="Dias R.S."/>
            <person name="Sousa M.P."/>
            <person name="Paula S.O."/>
            <person name="Silva C."/>
        </authorList>
    </citation>
    <scope>NUCLEOTIDE SEQUENCE [LARGE SCALE GENOMIC DNA]</scope>
    <source>
        <strain evidence="1 2">P37SLT</strain>
    </source>
</reference>
<accession>A0A7M3MIH3</accession>
<protein>
    <recommendedName>
        <fullName evidence="3">Beta-barrel porin 2</fullName>
    </recommendedName>
</protein>
<evidence type="ECO:0000313" key="2">
    <source>
        <dbReference type="Proteomes" id="UP000448292"/>
    </source>
</evidence>
<comment type="caution">
    <text evidence="1">The sequence shown here is derived from an EMBL/GenBank/DDBJ whole genome shotgun (WGS) entry which is preliminary data.</text>
</comment>
<sequence>MGDWVNIISPGIMLLHERDETTFLMLSYDADIYFYSGNPDINFVRHNARLQGQYMLPSNFYIRVEDYFVHTADPTGDDNLFRQDEFNVRRWYNFADIAIGYESYKFGAEIGYQNYLHRYEESIDYWQNEDAHTAHVELSYRIFPKTKLTGSYELSFISFPKQNSGDNDVGARSGTSQDNVQHQGFIGVRFDPTAKLRGYLRGGIGWKDYRNNRNWDGYKYDDIMTWVVQADLEYLYSDALRFGLEGERSMRDTSNTRYTHFFYNSIALDAEYTFWEKWMANLGGELEYVEYIGGGPNSNRYDTILSGEAGLSYAFRDWLSLGVFYQIRNRESNVNNERYTSHRTGVTVAAEY</sequence>
<dbReference type="Proteomes" id="UP000448292">
    <property type="component" value="Unassembled WGS sequence"/>
</dbReference>
<dbReference type="EMBL" id="QMIE01000002">
    <property type="protein sequence ID" value="TVM19492.1"/>
    <property type="molecule type" value="Genomic_DNA"/>
</dbReference>
<proteinExistence type="predicted"/>
<dbReference type="InterPro" id="IPR018759">
    <property type="entry name" value="BBP2_2"/>
</dbReference>
<name>A0A7M3MIH3_9BACT</name>
<evidence type="ECO:0008006" key="3">
    <source>
        <dbReference type="Google" id="ProtNLM"/>
    </source>
</evidence>
<gene>
    <name evidence="1" type="ORF">DPQ33_03805</name>
</gene>